<organism evidence="1 2">
    <name type="scientific">Rubritalea spongiae</name>
    <dbReference type="NCBI Taxonomy" id="430797"/>
    <lineage>
        <taxon>Bacteria</taxon>
        <taxon>Pseudomonadati</taxon>
        <taxon>Verrucomicrobiota</taxon>
        <taxon>Verrucomicrobiia</taxon>
        <taxon>Verrucomicrobiales</taxon>
        <taxon>Rubritaleaceae</taxon>
        <taxon>Rubritalea</taxon>
    </lineage>
</organism>
<evidence type="ECO:0000313" key="2">
    <source>
        <dbReference type="Proteomes" id="UP001597297"/>
    </source>
</evidence>
<sequence>MQTLHVVCGLPAVGKTTYALKLAKELGAAFFDSDTATDLIIQAAHRAAGLDPHDRDSQLYKETYREPVYETLFALADQNLAHTDVIIAGPFTQELVECEAWECELLERFSPHSVEIHHLQISEEVRLQQMKQRCALRDEAKYG</sequence>
<protein>
    <submittedName>
        <fullName evidence="1">AAA family ATPase</fullName>
    </submittedName>
</protein>
<dbReference type="RefSeq" id="WP_377094660.1">
    <property type="nucleotide sequence ID" value="NZ_JBHSJM010000001.1"/>
</dbReference>
<proteinExistence type="predicted"/>
<gene>
    <name evidence="1" type="ORF">ACFSQZ_09520</name>
</gene>
<dbReference type="Pfam" id="PF13671">
    <property type="entry name" value="AAA_33"/>
    <property type="match status" value="1"/>
</dbReference>
<dbReference type="InterPro" id="IPR027417">
    <property type="entry name" value="P-loop_NTPase"/>
</dbReference>
<name>A0ABW5E4W7_9BACT</name>
<reference evidence="2" key="1">
    <citation type="journal article" date="2019" name="Int. J. Syst. Evol. Microbiol.">
        <title>The Global Catalogue of Microorganisms (GCM) 10K type strain sequencing project: providing services to taxonomists for standard genome sequencing and annotation.</title>
        <authorList>
            <consortium name="The Broad Institute Genomics Platform"/>
            <consortium name="The Broad Institute Genome Sequencing Center for Infectious Disease"/>
            <person name="Wu L."/>
            <person name="Ma J."/>
        </authorList>
    </citation>
    <scope>NUCLEOTIDE SEQUENCE [LARGE SCALE GENOMIC DNA]</scope>
    <source>
        <strain evidence="2">JCM 16545</strain>
    </source>
</reference>
<dbReference type="Gene3D" id="3.40.50.300">
    <property type="entry name" value="P-loop containing nucleotide triphosphate hydrolases"/>
    <property type="match status" value="1"/>
</dbReference>
<dbReference type="SUPFAM" id="SSF52540">
    <property type="entry name" value="P-loop containing nucleoside triphosphate hydrolases"/>
    <property type="match status" value="1"/>
</dbReference>
<accession>A0ABW5E4W7</accession>
<keyword evidence="2" id="KW-1185">Reference proteome</keyword>
<dbReference type="Proteomes" id="UP001597297">
    <property type="component" value="Unassembled WGS sequence"/>
</dbReference>
<dbReference type="EMBL" id="JBHUJC010000026">
    <property type="protein sequence ID" value="MFD2276705.1"/>
    <property type="molecule type" value="Genomic_DNA"/>
</dbReference>
<comment type="caution">
    <text evidence="1">The sequence shown here is derived from an EMBL/GenBank/DDBJ whole genome shotgun (WGS) entry which is preliminary data.</text>
</comment>
<evidence type="ECO:0000313" key="1">
    <source>
        <dbReference type="EMBL" id="MFD2276705.1"/>
    </source>
</evidence>